<feature type="transmembrane region" description="Helical" evidence="7">
    <location>
        <begin position="16"/>
        <end position="36"/>
    </location>
</feature>
<keyword evidence="6 7" id="KW-0472">Membrane</keyword>
<evidence type="ECO:0000256" key="4">
    <source>
        <dbReference type="ARBA" id="ARBA00022692"/>
    </source>
</evidence>
<dbReference type="EMBL" id="JBHRTR010000018">
    <property type="protein sequence ID" value="MFC3226930.1"/>
    <property type="molecule type" value="Genomic_DNA"/>
</dbReference>
<feature type="transmembrane region" description="Helical" evidence="7">
    <location>
        <begin position="270"/>
        <end position="289"/>
    </location>
</feature>
<evidence type="ECO:0000256" key="1">
    <source>
        <dbReference type="ARBA" id="ARBA00004651"/>
    </source>
</evidence>
<evidence type="ECO:0000256" key="6">
    <source>
        <dbReference type="ARBA" id="ARBA00023136"/>
    </source>
</evidence>
<keyword evidence="9" id="KW-1185">Reference proteome</keyword>
<name>A0ABV7KX28_9PROT</name>
<sequence>MTSSLRDFLAGRARHAGTLLPGIAICLIIAAAARFLADHYGAPQMLFALLIGMAVHFLSEEPKSAPGIAFCSRTVLRLGVALLGLRITVGQVADLGLDAAAWIAAGVAATLAFGVALGRLLGPGGGLGLLSGGAVGICGASAALAISSVMPAHANQERNTTFVVVTVTTFSTLAMIFYPILAVQLGLDERHAGLFLGGTIHDVAQVVGAGYGLSTAVGDDSTITKLFRVALLVPVVLGLGLWFGLAGRRSGNRPSGAGAPPAASVSLRQALPVFVLAFCALVALNTLFPIPDGVRLPLVELSSWCLVTAIASIGVRTSLRSLAGVGPQAVLLMLAETAFLALWVLAGILWLV</sequence>
<reference evidence="9" key="1">
    <citation type="journal article" date="2019" name="Int. J. Syst. Evol. Microbiol.">
        <title>The Global Catalogue of Microorganisms (GCM) 10K type strain sequencing project: providing services to taxonomists for standard genome sequencing and annotation.</title>
        <authorList>
            <consortium name="The Broad Institute Genomics Platform"/>
            <consortium name="The Broad Institute Genome Sequencing Center for Infectious Disease"/>
            <person name="Wu L."/>
            <person name="Ma J."/>
        </authorList>
    </citation>
    <scope>NUCLEOTIDE SEQUENCE [LARGE SCALE GENOMIC DNA]</scope>
    <source>
        <strain evidence="9">KCTC 42964</strain>
    </source>
</reference>
<keyword evidence="3" id="KW-1003">Cell membrane</keyword>
<evidence type="ECO:0000256" key="3">
    <source>
        <dbReference type="ARBA" id="ARBA00022475"/>
    </source>
</evidence>
<evidence type="ECO:0000256" key="2">
    <source>
        <dbReference type="ARBA" id="ARBA00007977"/>
    </source>
</evidence>
<evidence type="ECO:0000256" key="5">
    <source>
        <dbReference type="ARBA" id="ARBA00022989"/>
    </source>
</evidence>
<dbReference type="PANTHER" id="PTHR30106">
    <property type="entry name" value="INNER MEMBRANE PROTEIN YEIH-RELATED"/>
    <property type="match status" value="1"/>
</dbReference>
<protein>
    <submittedName>
        <fullName evidence="8">YeiH family protein</fullName>
    </submittedName>
</protein>
<feature type="transmembrane region" description="Helical" evidence="7">
    <location>
        <begin position="193"/>
        <end position="214"/>
    </location>
</feature>
<feature type="transmembrane region" description="Helical" evidence="7">
    <location>
        <begin position="162"/>
        <end position="181"/>
    </location>
</feature>
<dbReference type="InterPro" id="IPR018383">
    <property type="entry name" value="UPF0324_pro"/>
</dbReference>
<keyword evidence="4 7" id="KW-0812">Transmembrane</keyword>
<feature type="transmembrane region" description="Helical" evidence="7">
    <location>
        <begin position="301"/>
        <end position="319"/>
    </location>
</feature>
<accession>A0ABV7KX28</accession>
<dbReference type="Proteomes" id="UP001595528">
    <property type="component" value="Unassembled WGS sequence"/>
</dbReference>
<comment type="caution">
    <text evidence="8">The sequence shown here is derived from an EMBL/GenBank/DDBJ whole genome shotgun (WGS) entry which is preliminary data.</text>
</comment>
<evidence type="ECO:0000256" key="7">
    <source>
        <dbReference type="SAM" id="Phobius"/>
    </source>
</evidence>
<proteinExistence type="inferred from homology"/>
<comment type="subcellular location">
    <subcellularLocation>
        <location evidence="1">Cell membrane</location>
        <topology evidence="1">Multi-pass membrane protein</topology>
    </subcellularLocation>
</comment>
<keyword evidence="5 7" id="KW-1133">Transmembrane helix</keyword>
<organism evidence="8 9">
    <name type="scientific">Marinibaculum pumilum</name>
    <dbReference type="NCBI Taxonomy" id="1766165"/>
    <lineage>
        <taxon>Bacteria</taxon>
        <taxon>Pseudomonadati</taxon>
        <taxon>Pseudomonadota</taxon>
        <taxon>Alphaproteobacteria</taxon>
        <taxon>Rhodospirillales</taxon>
        <taxon>Rhodospirillaceae</taxon>
        <taxon>Marinibaculum</taxon>
    </lineage>
</organism>
<feature type="transmembrane region" description="Helical" evidence="7">
    <location>
        <begin position="99"/>
        <end position="120"/>
    </location>
</feature>
<evidence type="ECO:0000313" key="8">
    <source>
        <dbReference type="EMBL" id="MFC3226930.1"/>
    </source>
</evidence>
<feature type="transmembrane region" description="Helical" evidence="7">
    <location>
        <begin position="127"/>
        <end position="150"/>
    </location>
</feature>
<gene>
    <name evidence="8" type="ORF">ACFOGJ_06800</name>
</gene>
<dbReference type="PANTHER" id="PTHR30106:SF2">
    <property type="entry name" value="UPF0324 INNER MEMBRANE PROTEIN YEIH"/>
    <property type="match status" value="1"/>
</dbReference>
<evidence type="ECO:0000313" key="9">
    <source>
        <dbReference type="Proteomes" id="UP001595528"/>
    </source>
</evidence>
<dbReference type="RefSeq" id="WP_379899083.1">
    <property type="nucleotide sequence ID" value="NZ_JBHRTR010000018.1"/>
</dbReference>
<comment type="similarity">
    <text evidence="2">Belongs to the UPF0324 family.</text>
</comment>
<feature type="transmembrane region" description="Helical" evidence="7">
    <location>
        <begin position="226"/>
        <end position="245"/>
    </location>
</feature>
<dbReference type="Pfam" id="PF03601">
    <property type="entry name" value="Cons_hypoth698"/>
    <property type="match status" value="1"/>
</dbReference>
<feature type="transmembrane region" description="Helical" evidence="7">
    <location>
        <begin position="331"/>
        <end position="351"/>
    </location>
</feature>